<dbReference type="SUPFAM" id="SSF55811">
    <property type="entry name" value="Nudix"/>
    <property type="match status" value="1"/>
</dbReference>
<dbReference type="PROSITE" id="PS51462">
    <property type="entry name" value="NUDIX"/>
    <property type="match status" value="1"/>
</dbReference>
<name>A0A7D5T3H0_9EURY</name>
<dbReference type="GO" id="GO:0016787">
    <property type="term" value="F:hydrolase activity"/>
    <property type="evidence" value="ECO:0007669"/>
    <property type="project" value="UniProtKB-KW"/>
</dbReference>
<dbReference type="AlphaFoldDB" id="A0A7D5T3H0"/>
<dbReference type="RefSeq" id="WP_179910844.1">
    <property type="nucleotide sequence ID" value="NZ_CP058910.1"/>
</dbReference>
<protein>
    <submittedName>
        <fullName evidence="3">NUDIX hydrolase</fullName>
    </submittedName>
</protein>
<dbReference type="PANTHER" id="PTHR43736">
    <property type="entry name" value="ADP-RIBOSE PYROPHOSPHATASE"/>
    <property type="match status" value="1"/>
</dbReference>
<dbReference type="PROSITE" id="PS00893">
    <property type="entry name" value="NUDIX_BOX"/>
    <property type="match status" value="1"/>
</dbReference>
<dbReference type="InterPro" id="IPR020084">
    <property type="entry name" value="NUDIX_hydrolase_CS"/>
</dbReference>
<sequence length="145" mass="16240">MTEEPLQATISLRGVIFDAKNAVLVVKRTSDGGWELPGGRLDTHEDCVAGLKREIREETDLDPTVKEPVHSVSWRNSSDNGRFAVYYRCHSADRAVSLSDEHTDYEWLPRGAARDRLSEPQERGVYRAVKQTASSLEANPSITLE</sequence>
<dbReference type="InterPro" id="IPR000086">
    <property type="entry name" value="NUDIX_hydrolase_dom"/>
</dbReference>
<dbReference type="OrthoDB" id="25379at2157"/>
<organism evidence="3 4">
    <name type="scientific">Halosimplex rubrum</name>
    <dbReference type="NCBI Taxonomy" id="869889"/>
    <lineage>
        <taxon>Archaea</taxon>
        <taxon>Methanobacteriati</taxon>
        <taxon>Methanobacteriota</taxon>
        <taxon>Stenosarchaea group</taxon>
        <taxon>Halobacteria</taxon>
        <taxon>Halobacteriales</taxon>
        <taxon>Haloarculaceae</taxon>
        <taxon>Halosimplex</taxon>
    </lineage>
</organism>
<keyword evidence="4" id="KW-1185">Reference proteome</keyword>
<dbReference type="KEGG" id="hrr:HZS55_06180"/>
<keyword evidence="1 3" id="KW-0378">Hydrolase</keyword>
<dbReference type="GeneID" id="56077433"/>
<evidence type="ECO:0000256" key="1">
    <source>
        <dbReference type="ARBA" id="ARBA00022801"/>
    </source>
</evidence>
<accession>A0A7D5T3H0</accession>
<dbReference type="CDD" id="cd04699">
    <property type="entry name" value="NUDIX_MutT_Nudt1"/>
    <property type="match status" value="1"/>
</dbReference>
<evidence type="ECO:0000259" key="2">
    <source>
        <dbReference type="PROSITE" id="PS51462"/>
    </source>
</evidence>
<gene>
    <name evidence="3" type="ORF">HZS55_06180</name>
</gene>
<evidence type="ECO:0000313" key="4">
    <source>
        <dbReference type="Proteomes" id="UP000509667"/>
    </source>
</evidence>
<dbReference type="Gene3D" id="3.90.79.10">
    <property type="entry name" value="Nucleoside Triphosphate Pyrophosphohydrolase"/>
    <property type="match status" value="1"/>
</dbReference>
<dbReference type="EMBL" id="CP058910">
    <property type="protein sequence ID" value="QLH76910.1"/>
    <property type="molecule type" value="Genomic_DNA"/>
</dbReference>
<dbReference type="InterPro" id="IPR015797">
    <property type="entry name" value="NUDIX_hydrolase-like_dom_sf"/>
</dbReference>
<dbReference type="Pfam" id="PF00293">
    <property type="entry name" value="NUDIX"/>
    <property type="match status" value="1"/>
</dbReference>
<feature type="domain" description="Nudix hydrolase" evidence="2">
    <location>
        <begin position="7"/>
        <end position="131"/>
    </location>
</feature>
<dbReference type="PANTHER" id="PTHR43736:SF1">
    <property type="entry name" value="DIHYDRONEOPTERIN TRIPHOSPHATE DIPHOSPHATASE"/>
    <property type="match status" value="1"/>
</dbReference>
<reference evidence="3 4" key="1">
    <citation type="submission" date="2020-07" db="EMBL/GenBank/DDBJ databases">
        <title>Halosimplex pelagicum sp. nov. and Halosimplex rubrum sp. nov., isolated from salted brown alga Laminaria, and emended description of the genus Halosimplex.</title>
        <authorList>
            <person name="Cui H."/>
        </authorList>
    </citation>
    <scope>NUCLEOTIDE SEQUENCE [LARGE SCALE GENOMIC DNA]</scope>
    <source>
        <strain evidence="3 4">R27</strain>
    </source>
</reference>
<dbReference type="Proteomes" id="UP000509667">
    <property type="component" value="Chromosome"/>
</dbReference>
<evidence type="ECO:0000313" key="3">
    <source>
        <dbReference type="EMBL" id="QLH76910.1"/>
    </source>
</evidence>
<proteinExistence type="predicted"/>